<dbReference type="Proteomes" id="UP000245207">
    <property type="component" value="Unassembled WGS sequence"/>
</dbReference>
<comment type="caution">
    <text evidence="1">The sequence shown here is derived from an EMBL/GenBank/DDBJ whole genome shotgun (WGS) entry which is preliminary data.</text>
</comment>
<proteinExistence type="predicted"/>
<gene>
    <name evidence="1" type="ORF">CTI12_AA374070</name>
</gene>
<evidence type="ECO:0000313" key="2">
    <source>
        <dbReference type="Proteomes" id="UP000245207"/>
    </source>
</evidence>
<organism evidence="1 2">
    <name type="scientific">Artemisia annua</name>
    <name type="common">Sweet wormwood</name>
    <dbReference type="NCBI Taxonomy" id="35608"/>
    <lineage>
        <taxon>Eukaryota</taxon>
        <taxon>Viridiplantae</taxon>
        <taxon>Streptophyta</taxon>
        <taxon>Embryophyta</taxon>
        <taxon>Tracheophyta</taxon>
        <taxon>Spermatophyta</taxon>
        <taxon>Magnoliopsida</taxon>
        <taxon>eudicotyledons</taxon>
        <taxon>Gunneridae</taxon>
        <taxon>Pentapetalae</taxon>
        <taxon>asterids</taxon>
        <taxon>campanulids</taxon>
        <taxon>Asterales</taxon>
        <taxon>Asteraceae</taxon>
        <taxon>Asteroideae</taxon>
        <taxon>Anthemideae</taxon>
        <taxon>Artemisiinae</taxon>
        <taxon>Artemisia</taxon>
    </lineage>
</organism>
<dbReference type="AlphaFoldDB" id="A0A2U1MJ10"/>
<keyword evidence="2" id="KW-1185">Reference proteome</keyword>
<sequence length="155" mass="17591">MVTIRLAEFTALENLEVLELTDCGFSGTFQIQECANDYLSPDSNPSPDMQVIGDAIKSYKSILRNSPYSFQVNDQVFLILQPNSYQVKIECTEIQDQILLNLTIEVHKFKELKLMVYPGLPEIPIAQAFEPATEATVLRFVSPTMVQKIMRLMNI</sequence>
<name>A0A2U1MJ10_ARTAN</name>
<evidence type="ECO:0000313" key="1">
    <source>
        <dbReference type="EMBL" id="PWA61261.1"/>
    </source>
</evidence>
<dbReference type="STRING" id="35608.A0A2U1MJ10"/>
<protein>
    <submittedName>
        <fullName evidence="1">Cytochrome P450</fullName>
    </submittedName>
</protein>
<dbReference type="EMBL" id="PKPP01005146">
    <property type="protein sequence ID" value="PWA61261.1"/>
    <property type="molecule type" value="Genomic_DNA"/>
</dbReference>
<accession>A0A2U1MJ10</accession>
<reference evidence="1 2" key="1">
    <citation type="journal article" date="2018" name="Mol. Plant">
        <title>The genome of Artemisia annua provides insight into the evolution of Asteraceae family and artemisinin biosynthesis.</title>
        <authorList>
            <person name="Shen Q."/>
            <person name="Zhang L."/>
            <person name="Liao Z."/>
            <person name="Wang S."/>
            <person name="Yan T."/>
            <person name="Shi P."/>
            <person name="Liu M."/>
            <person name="Fu X."/>
            <person name="Pan Q."/>
            <person name="Wang Y."/>
            <person name="Lv Z."/>
            <person name="Lu X."/>
            <person name="Zhang F."/>
            <person name="Jiang W."/>
            <person name="Ma Y."/>
            <person name="Chen M."/>
            <person name="Hao X."/>
            <person name="Li L."/>
            <person name="Tang Y."/>
            <person name="Lv G."/>
            <person name="Zhou Y."/>
            <person name="Sun X."/>
            <person name="Brodelius P.E."/>
            <person name="Rose J.K.C."/>
            <person name="Tang K."/>
        </authorList>
    </citation>
    <scope>NUCLEOTIDE SEQUENCE [LARGE SCALE GENOMIC DNA]</scope>
    <source>
        <strain evidence="2">cv. Huhao1</strain>
        <tissue evidence="1">Leaf</tissue>
    </source>
</reference>